<dbReference type="Gene3D" id="3.40.50.620">
    <property type="entry name" value="HUPs"/>
    <property type="match status" value="1"/>
</dbReference>
<evidence type="ECO:0000313" key="11">
    <source>
        <dbReference type="EMBL" id="PWV60674.1"/>
    </source>
</evidence>
<keyword evidence="5 9" id="KW-0067">ATP-binding</keyword>
<evidence type="ECO:0000256" key="8">
    <source>
        <dbReference type="PIRSR" id="PIRSR001589-1"/>
    </source>
</evidence>
<evidence type="ECO:0000256" key="5">
    <source>
        <dbReference type="ARBA" id="ARBA00022840"/>
    </source>
</evidence>
<feature type="binding site" evidence="9">
    <location>
        <position position="303"/>
    </location>
    <ligand>
        <name>ATP</name>
        <dbReference type="ChEBI" id="CHEBI:30616"/>
    </ligand>
</feature>
<dbReference type="EC" id="6.3.5.4" evidence="3"/>
<evidence type="ECO:0000256" key="3">
    <source>
        <dbReference type="ARBA" id="ARBA00012737"/>
    </source>
</evidence>
<dbReference type="EMBL" id="QGTJ01000007">
    <property type="protein sequence ID" value="PWV60674.1"/>
    <property type="molecule type" value="Genomic_DNA"/>
</dbReference>
<accession>A0A317MTL6</accession>
<feature type="binding site" evidence="9">
    <location>
        <position position="111"/>
    </location>
    <ligand>
        <name>L-glutamine</name>
        <dbReference type="ChEBI" id="CHEBI:58359"/>
    </ligand>
</feature>
<evidence type="ECO:0000259" key="10">
    <source>
        <dbReference type="PROSITE" id="PS51278"/>
    </source>
</evidence>
<proteinExistence type="inferred from homology"/>
<dbReference type="Gene3D" id="3.60.20.10">
    <property type="entry name" value="Glutamine Phosphoribosylpyrophosphate, subunit 1, domain 1"/>
    <property type="match status" value="1"/>
</dbReference>
<sequence>MRRPFFSEDSEVCGICGELRFDGTRPDPALLGRMMARLARRGPDHEGSYSDGALAFGHRRLAIIDLSPRSNQPMVDAELGLTIVFNGTIYNYPQLRAELQAKGYHFFSGGDTEVILKAYAEWGEACVERLLGMFAFAIWDTRKRTLFLARDRLGIKPLYFSRTPGALRFASNSQALLEAADVDTSIDPVALHHQLTLHAVVPAPRTVLSGIRKLPPASTLLIDEHGHEQPRTYWKLRAERPAEVYSEAEWLERIHGALLNAVRRRMDVADVPVGVLLSGGLDSSLLVALLAEAGKENVLTFSVGFEDQPEEKGSEFEYSDLVVERYATHHHKFLIPNGDVLLRLPEAVSCMAEPMVGQDAVAFFLLSERVAREVKVVQSGQGADEVFAGYFWYPQMAAAEGEDDVARFASRYFDRDHTEFLDAVEPRWHGPDYSAETVRRLLGEPGADTYLDRVLRMDTTTLIVDDPVKRVDNMTMAWGLEARVPFLDHELVELAMSMPPELKLRDGGKYALKQFARGRIPDAVIDRPKGYFPVPALKYVRGEFLAFMHDVLDSQAARNRGIFRREYLDALFAAPEAWMTRLQGSKLWHAALLELWLQLNVDAVRP</sequence>
<dbReference type="GO" id="GO:0006529">
    <property type="term" value="P:asparagine biosynthetic process"/>
    <property type="evidence" value="ECO:0007669"/>
    <property type="project" value="UniProtKB-KW"/>
</dbReference>
<dbReference type="Pfam" id="PF00733">
    <property type="entry name" value="Asn_synthase"/>
    <property type="match status" value="1"/>
</dbReference>
<keyword evidence="6 8" id="KW-0315">Glutamine amidotransferase</keyword>
<dbReference type="GO" id="GO:0005524">
    <property type="term" value="F:ATP binding"/>
    <property type="evidence" value="ECO:0007669"/>
    <property type="project" value="UniProtKB-KW"/>
</dbReference>
<dbReference type="Pfam" id="PF13537">
    <property type="entry name" value="GATase_7"/>
    <property type="match status" value="1"/>
</dbReference>
<dbReference type="PROSITE" id="PS51278">
    <property type="entry name" value="GATASE_TYPE_2"/>
    <property type="match status" value="1"/>
</dbReference>
<dbReference type="InterPro" id="IPR033738">
    <property type="entry name" value="AsnB_N"/>
</dbReference>
<dbReference type="InterPro" id="IPR029055">
    <property type="entry name" value="Ntn_hydrolases_N"/>
</dbReference>
<comment type="catalytic activity">
    <reaction evidence="7">
        <text>L-aspartate + L-glutamine + ATP + H2O = L-asparagine + L-glutamate + AMP + diphosphate + H(+)</text>
        <dbReference type="Rhea" id="RHEA:12228"/>
        <dbReference type="ChEBI" id="CHEBI:15377"/>
        <dbReference type="ChEBI" id="CHEBI:15378"/>
        <dbReference type="ChEBI" id="CHEBI:29985"/>
        <dbReference type="ChEBI" id="CHEBI:29991"/>
        <dbReference type="ChEBI" id="CHEBI:30616"/>
        <dbReference type="ChEBI" id="CHEBI:33019"/>
        <dbReference type="ChEBI" id="CHEBI:58048"/>
        <dbReference type="ChEBI" id="CHEBI:58359"/>
        <dbReference type="ChEBI" id="CHEBI:456215"/>
        <dbReference type="EC" id="6.3.5.4"/>
    </reaction>
</comment>
<dbReference type="InterPro" id="IPR014729">
    <property type="entry name" value="Rossmann-like_a/b/a_fold"/>
</dbReference>
<dbReference type="InterPro" id="IPR017535">
    <property type="entry name" value="Asparagine_synth"/>
</dbReference>
<evidence type="ECO:0000256" key="6">
    <source>
        <dbReference type="ARBA" id="ARBA00022962"/>
    </source>
</evidence>
<gene>
    <name evidence="11" type="ORF">C7443_107249</name>
</gene>
<dbReference type="CDD" id="cd00712">
    <property type="entry name" value="AsnB"/>
    <property type="match status" value="1"/>
</dbReference>
<dbReference type="InterPro" id="IPR001962">
    <property type="entry name" value="Asn_synthase"/>
</dbReference>
<evidence type="ECO:0000256" key="9">
    <source>
        <dbReference type="PIRSR" id="PIRSR001589-2"/>
    </source>
</evidence>
<feature type="domain" description="Glutamine amidotransferase type-2" evidence="10">
    <location>
        <begin position="13"/>
        <end position="225"/>
    </location>
</feature>
<dbReference type="InterPro" id="IPR051786">
    <property type="entry name" value="ASN_synthetase/amidase"/>
</dbReference>
<evidence type="ECO:0000256" key="2">
    <source>
        <dbReference type="ARBA" id="ARBA00005752"/>
    </source>
</evidence>
<dbReference type="PANTHER" id="PTHR43284:SF1">
    <property type="entry name" value="ASPARAGINE SYNTHETASE"/>
    <property type="match status" value="1"/>
</dbReference>
<dbReference type="PANTHER" id="PTHR43284">
    <property type="entry name" value="ASPARAGINE SYNTHETASE (GLUTAMINE-HYDROLYZING)"/>
    <property type="match status" value="1"/>
</dbReference>
<feature type="binding site" evidence="9">
    <location>
        <position position="276"/>
    </location>
    <ligand>
        <name>ATP</name>
        <dbReference type="ChEBI" id="CHEBI:30616"/>
    </ligand>
</feature>
<evidence type="ECO:0000256" key="7">
    <source>
        <dbReference type="ARBA" id="ARBA00048741"/>
    </source>
</evidence>
<evidence type="ECO:0000256" key="1">
    <source>
        <dbReference type="ARBA" id="ARBA00005187"/>
    </source>
</evidence>
<dbReference type="SUPFAM" id="SSF56235">
    <property type="entry name" value="N-terminal nucleophile aminohydrolases (Ntn hydrolases)"/>
    <property type="match status" value="1"/>
</dbReference>
<dbReference type="GO" id="GO:0004066">
    <property type="term" value="F:asparagine synthase (glutamine-hydrolyzing) activity"/>
    <property type="evidence" value="ECO:0007669"/>
    <property type="project" value="UniProtKB-EC"/>
</dbReference>
<evidence type="ECO:0000313" key="12">
    <source>
        <dbReference type="Proteomes" id="UP000246569"/>
    </source>
</evidence>
<comment type="similarity">
    <text evidence="2">Belongs to the asparagine synthetase family.</text>
</comment>
<dbReference type="AlphaFoldDB" id="A0A317MTL6"/>
<name>A0A317MTL6_9GAMM</name>
<keyword evidence="12" id="KW-1185">Reference proteome</keyword>
<feature type="active site" description="For GATase activity" evidence="8">
    <location>
        <position position="13"/>
    </location>
</feature>
<comment type="pathway">
    <text evidence="1">Amino-acid biosynthesis; L-asparagine biosynthesis; L-asparagine from L-aspartate (L-Gln route): step 1/1.</text>
</comment>
<dbReference type="InterPro" id="IPR006426">
    <property type="entry name" value="Asn_synth_AEB"/>
</dbReference>
<dbReference type="CDD" id="cd01991">
    <property type="entry name" value="Asn_synthase_B_C"/>
    <property type="match status" value="1"/>
</dbReference>
<dbReference type="Proteomes" id="UP000246569">
    <property type="component" value="Unassembled WGS sequence"/>
</dbReference>
<dbReference type="NCBIfam" id="TIGR01536">
    <property type="entry name" value="asn_synth_AEB"/>
    <property type="match status" value="1"/>
</dbReference>
<keyword evidence="8" id="KW-0028">Amino-acid biosynthesis</keyword>
<dbReference type="InterPro" id="IPR017932">
    <property type="entry name" value="GATase_2_dom"/>
</dbReference>
<comment type="caution">
    <text evidence="11">The sequence shown here is derived from an EMBL/GenBank/DDBJ whole genome shotgun (WGS) entry which is preliminary data.</text>
</comment>
<feature type="binding site" evidence="9">
    <location>
        <begin position="379"/>
        <end position="380"/>
    </location>
    <ligand>
        <name>ATP</name>
        <dbReference type="ChEBI" id="CHEBI:30616"/>
    </ligand>
</feature>
<dbReference type="GO" id="GO:0005829">
    <property type="term" value="C:cytosol"/>
    <property type="evidence" value="ECO:0007669"/>
    <property type="project" value="TreeGrafter"/>
</dbReference>
<keyword evidence="4 9" id="KW-0547">Nucleotide-binding</keyword>
<evidence type="ECO:0000256" key="4">
    <source>
        <dbReference type="ARBA" id="ARBA00022741"/>
    </source>
</evidence>
<dbReference type="PIRSF" id="PIRSF001589">
    <property type="entry name" value="Asn_synthetase_glu-h"/>
    <property type="match status" value="1"/>
</dbReference>
<protein>
    <recommendedName>
        <fullName evidence="3">asparagine synthase (glutamine-hydrolyzing)</fullName>
        <ecNumber evidence="3">6.3.5.4</ecNumber>
    </recommendedName>
</protein>
<dbReference type="NCBIfam" id="TIGR03104">
    <property type="entry name" value="trio_amidotrans"/>
    <property type="match status" value="1"/>
</dbReference>
<organism evidence="11 12">
    <name type="scientific">Plasticicumulans acidivorans</name>
    <dbReference type="NCBI Taxonomy" id="886464"/>
    <lineage>
        <taxon>Bacteria</taxon>
        <taxon>Pseudomonadati</taxon>
        <taxon>Pseudomonadota</taxon>
        <taxon>Gammaproteobacteria</taxon>
        <taxon>Candidatus Competibacteraceae</taxon>
        <taxon>Plasticicumulans</taxon>
    </lineage>
</organism>
<keyword evidence="8" id="KW-0061">Asparagine biosynthesis</keyword>
<reference evidence="11 12" key="1">
    <citation type="submission" date="2018-05" db="EMBL/GenBank/DDBJ databases">
        <title>Genomic Encyclopedia of Type Strains, Phase IV (KMG-IV): sequencing the most valuable type-strain genomes for metagenomic binning, comparative biology and taxonomic classification.</title>
        <authorList>
            <person name="Goeker M."/>
        </authorList>
    </citation>
    <scope>NUCLEOTIDE SEQUENCE [LARGE SCALE GENOMIC DNA]</scope>
    <source>
        <strain evidence="11 12">DSM 23606</strain>
    </source>
</reference>
<dbReference type="SUPFAM" id="SSF52402">
    <property type="entry name" value="Adenine nucleotide alpha hydrolases-like"/>
    <property type="match status" value="1"/>
</dbReference>